<feature type="domain" description="CBS" evidence="6">
    <location>
        <begin position="350"/>
        <end position="407"/>
    </location>
</feature>
<dbReference type="GO" id="GO:0004865">
    <property type="term" value="F:protein serine/threonine phosphatase inhibitor activity"/>
    <property type="evidence" value="ECO:0007669"/>
    <property type="project" value="TreeGrafter"/>
</dbReference>
<dbReference type="PROSITE" id="PS51371">
    <property type="entry name" value="CBS"/>
    <property type="match status" value="1"/>
</dbReference>
<dbReference type="PANTHER" id="PTHR13780">
    <property type="entry name" value="AMP-ACTIVATED PROTEIN KINASE, GAMMA REGULATORY SUBUNIT"/>
    <property type="match status" value="1"/>
</dbReference>
<dbReference type="HOGENOM" id="CLU_024459_0_0_1"/>
<feature type="signal peptide" evidence="5">
    <location>
        <begin position="1"/>
        <end position="15"/>
    </location>
</feature>
<dbReference type="eggNOG" id="KOG1764">
    <property type="taxonomic scope" value="Eukaryota"/>
</dbReference>
<proteinExistence type="predicted"/>
<dbReference type="InterPro" id="IPR000644">
    <property type="entry name" value="CBS_dom"/>
</dbReference>
<reference evidence="7 8" key="1">
    <citation type="journal article" date="2013" name="PLoS Genet.">
        <title>Plant-symbiotic fungi as chemical engineers: Multi-genome analysis of the Clavicipitaceae reveals dynamics of alkaloid loci.</title>
        <authorList>
            <person name="Schardl C.L."/>
            <person name="Young C.A."/>
            <person name="Hesse U."/>
            <person name="Amyotte S.G."/>
            <person name="Andreeva K."/>
            <person name="Calie P.J."/>
            <person name="Fleetwood D.J."/>
            <person name="Haws D.C."/>
            <person name="Moore N."/>
            <person name="Oeser B."/>
            <person name="Panaccione D.G."/>
            <person name="Schweri K.K."/>
            <person name="Voisey C.R."/>
            <person name="Farman M.L."/>
            <person name="Jaromczyk J.W."/>
            <person name="Roe B.A."/>
            <person name="O'Sullivan D.M."/>
            <person name="Scott B."/>
            <person name="Tudzynski P."/>
            <person name="An Z."/>
            <person name="Arnaoudova E.G."/>
            <person name="Bullock C.T."/>
            <person name="Charlton N.D."/>
            <person name="Chen L."/>
            <person name="Cox M."/>
            <person name="Dinkins R.D."/>
            <person name="Florea S."/>
            <person name="Glenn A.E."/>
            <person name="Gordon A."/>
            <person name="Gueldener U."/>
            <person name="Harris D.R."/>
            <person name="Hollin W."/>
            <person name="Jaromczyk J."/>
            <person name="Johnson R.D."/>
            <person name="Khan A.K."/>
            <person name="Leistner E."/>
            <person name="Leuchtmann A."/>
            <person name="Li C."/>
            <person name="Liu J."/>
            <person name="Liu J."/>
            <person name="Liu M."/>
            <person name="Mace W."/>
            <person name="Machado C."/>
            <person name="Nagabhyru P."/>
            <person name="Pan J."/>
            <person name="Schmid J."/>
            <person name="Sugawara K."/>
            <person name="Steiner U."/>
            <person name="Takach J.E."/>
            <person name="Tanaka E."/>
            <person name="Webb J.S."/>
            <person name="Wilson E.V."/>
            <person name="Wiseman J.L."/>
            <person name="Yoshida R."/>
            <person name="Zeng Z."/>
        </authorList>
    </citation>
    <scope>NUCLEOTIDE SEQUENCE [LARGE SCALE GENOMIC DNA]</scope>
    <source>
        <strain evidence="7 8">20.1</strain>
    </source>
</reference>
<keyword evidence="8" id="KW-1185">Reference proteome</keyword>
<dbReference type="OrthoDB" id="449052at2759"/>
<feature type="chain" id="PRO_5012565176" evidence="5">
    <location>
        <begin position="16"/>
        <end position="555"/>
    </location>
</feature>
<dbReference type="InterPro" id="IPR046342">
    <property type="entry name" value="CBS_dom_sf"/>
</dbReference>
<organism evidence="7 8">
    <name type="scientific">Claviceps purpurea (strain 20.1)</name>
    <name type="common">Ergot fungus</name>
    <name type="synonym">Sphacelia segetum</name>
    <dbReference type="NCBI Taxonomy" id="1111077"/>
    <lineage>
        <taxon>Eukaryota</taxon>
        <taxon>Fungi</taxon>
        <taxon>Dikarya</taxon>
        <taxon>Ascomycota</taxon>
        <taxon>Pezizomycotina</taxon>
        <taxon>Sordariomycetes</taxon>
        <taxon>Hypocreomycetidae</taxon>
        <taxon>Hypocreales</taxon>
        <taxon>Clavicipitaceae</taxon>
        <taxon>Claviceps</taxon>
    </lineage>
</organism>
<feature type="region of interest" description="Disordered" evidence="4">
    <location>
        <begin position="85"/>
        <end position="128"/>
    </location>
</feature>
<dbReference type="InterPro" id="IPR050511">
    <property type="entry name" value="AMPK_gamma/SDS23_families"/>
</dbReference>
<dbReference type="SUPFAM" id="SSF54631">
    <property type="entry name" value="CBS-domain pair"/>
    <property type="match status" value="2"/>
</dbReference>
<evidence type="ECO:0000256" key="5">
    <source>
        <dbReference type="SAM" id="SignalP"/>
    </source>
</evidence>
<dbReference type="Proteomes" id="UP000016801">
    <property type="component" value="Unassembled WGS sequence"/>
</dbReference>
<feature type="compositionally biased region" description="Polar residues" evidence="4">
    <location>
        <begin position="100"/>
        <end position="120"/>
    </location>
</feature>
<evidence type="ECO:0000256" key="3">
    <source>
        <dbReference type="PROSITE-ProRule" id="PRU00703"/>
    </source>
</evidence>
<gene>
    <name evidence="7" type="ORF">CPUR_01043</name>
</gene>
<dbReference type="STRING" id="1111077.M1WA99"/>
<protein>
    <submittedName>
        <fullName evidence="7">Related to CBS-domain protein Sds23p</fullName>
    </submittedName>
</protein>
<dbReference type="GO" id="GO:0042149">
    <property type="term" value="P:cellular response to glucose starvation"/>
    <property type="evidence" value="ECO:0007669"/>
    <property type="project" value="TreeGrafter"/>
</dbReference>
<dbReference type="Pfam" id="PF00571">
    <property type="entry name" value="CBS"/>
    <property type="match status" value="1"/>
</dbReference>
<keyword evidence="1" id="KW-0677">Repeat</keyword>
<evidence type="ECO:0000313" key="8">
    <source>
        <dbReference type="Proteomes" id="UP000016801"/>
    </source>
</evidence>
<evidence type="ECO:0000256" key="2">
    <source>
        <dbReference type="ARBA" id="ARBA00023122"/>
    </source>
</evidence>
<accession>M1WA99</accession>
<comment type="caution">
    <text evidence="7">The sequence shown here is derived from an EMBL/GenBank/DDBJ whole genome shotgun (WGS) entry which is preliminary data.</text>
</comment>
<feature type="region of interest" description="Disordered" evidence="4">
    <location>
        <begin position="528"/>
        <end position="555"/>
    </location>
</feature>
<sequence length="555" mass="60240">MLGDLFYLLALTASALLISDTPQKPGREVDDGQMMVESHGVEIYPYFAKHLCRNKCLDSVESNKASREILPHILLSFMGPLADPPLGGSRATSEHDGRARTSSISSQDATSTRTPSSGSIDKSERRQSFAENLRYAPQSPRHRHPSFAQTALQDLLNHPPAGQRYSNPQFAGRDWGEITIGELVSPQDVKWVDMDSSVEDATKILLKACTNVVLVHDNSSDRVITTTFDYADLNAYLLVVVGVSKPGPENLELYNDIMFEAREGHRITLRQIQPLLRQEPLVEVPSTGNLSQAIEILGSGIHRLLVSDSAGDVVGIMSQLRMVDFFWNEGVNFPTIDRLYPIVLRDLATSTRSIISIISDAPLSSALALMNDEGLTSIAVVDSGQNVVGNISTKDVRHLTTTSSAPLLSDSCMHFLSVILNERGVEKGRDAFPIFYVTPLSTLAHVVGKLTATRSHRMWVVEPLSPSSSIPATPVIGSQALSTGSSAPAAALPGACLSGKLSGVISLTDVLNIFARFAGLHPADPGELRARRRRSSSSSIRPSLDSSRPSIDFRR</sequence>
<dbReference type="Gene3D" id="3.10.580.10">
    <property type="entry name" value="CBS-domain"/>
    <property type="match status" value="2"/>
</dbReference>
<name>M1WA99_CLAP2</name>
<feature type="compositionally biased region" description="Low complexity" evidence="4">
    <location>
        <begin position="536"/>
        <end position="555"/>
    </location>
</feature>
<evidence type="ECO:0000256" key="4">
    <source>
        <dbReference type="SAM" id="MobiDB-lite"/>
    </source>
</evidence>
<dbReference type="PANTHER" id="PTHR13780:SF36">
    <property type="entry name" value="CBS DOMAIN-CONTAINING PROTEIN"/>
    <property type="match status" value="1"/>
</dbReference>
<evidence type="ECO:0000259" key="6">
    <source>
        <dbReference type="PROSITE" id="PS51371"/>
    </source>
</evidence>
<dbReference type="SMART" id="SM00116">
    <property type="entry name" value="CBS"/>
    <property type="match status" value="3"/>
</dbReference>
<evidence type="ECO:0000313" key="7">
    <source>
        <dbReference type="EMBL" id="CCE27569.1"/>
    </source>
</evidence>
<dbReference type="EMBL" id="CAGA01000004">
    <property type="protein sequence ID" value="CCE27569.1"/>
    <property type="molecule type" value="Genomic_DNA"/>
</dbReference>
<dbReference type="VEuPathDB" id="FungiDB:CPUR_01043"/>
<dbReference type="CDD" id="cd02205">
    <property type="entry name" value="CBS_pair_SF"/>
    <property type="match status" value="1"/>
</dbReference>
<keyword evidence="5" id="KW-0732">Signal</keyword>
<keyword evidence="2 3" id="KW-0129">CBS domain</keyword>
<evidence type="ECO:0000256" key="1">
    <source>
        <dbReference type="ARBA" id="ARBA00022737"/>
    </source>
</evidence>
<dbReference type="AlphaFoldDB" id="M1WA99"/>